<dbReference type="SUPFAM" id="SSF54695">
    <property type="entry name" value="POZ domain"/>
    <property type="match status" value="1"/>
</dbReference>
<dbReference type="InterPro" id="IPR017096">
    <property type="entry name" value="BTB-kelch_protein"/>
</dbReference>
<dbReference type="GO" id="GO:0016567">
    <property type="term" value="P:protein ubiquitination"/>
    <property type="evidence" value="ECO:0007669"/>
    <property type="project" value="UniProtKB-UniPathway"/>
</dbReference>
<reference evidence="8" key="1">
    <citation type="submission" date="2011-08" db="EMBL/GenBank/DDBJ databases">
        <authorList>
            <person name="Rombauts S."/>
        </authorList>
    </citation>
    <scope>NUCLEOTIDE SEQUENCE</scope>
    <source>
        <strain evidence="8">London</strain>
    </source>
</reference>
<dbReference type="EMBL" id="CAEY01000545">
    <property type="status" value="NOT_ANNOTATED_CDS"/>
    <property type="molecule type" value="Genomic_DNA"/>
</dbReference>
<dbReference type="PRINTS" id="PR00501">
    <property type="entry name" value="KELCHREPEAT"/>
</dbReference>
<dbReference type="Pfam" id="PF00651">
    <property type="entry name" value="BTB"/>
    <property type="match status" value="1"/>
</dbReference>
<dbReference type="STRING" id="32264.T1KTP4"/>
<dbReference type="SMART" id="SM00612">
    <property type="entry name" value="Kelch"/>
    <property type="match status" value="6"/>
</dbReference>
<name>T1KTP4_TETUR</name>
<dbReference type="Pfam" id="PF01344">
    <property type="entry name" value="Kelch_1"/>
    <property type="match status" value="5"/>
</dbReference>
<dbReference type="Proteomes" id="UP000015104">
    <property type="component" value="Unassembled WGS sequence"/>
</dbReference>
<dbReference type="GO" id="GO:0003779">
    <property type="term" value="F:actin binding"/>
    <property type="evidence" value="ECO:0007669"/>
    <property type="project" value="UniProtKB-KW"/>
</dbReference>
<reference evidence="7" key="2">
    <citation type="submission" date="2015-06" db="UniProtKB">
        <authorList>
            <consortium name="EnsemblMetazoa"/>
        </authorList>
    </citation>
    <scope>IDENTIFICATION</scope>
</reference>
<dbReference type="SUPFAM" id="SSF117281">
    <property type="entry name" value="Kelch motif"/>
    <property type="match status" value="1"/>
</dbReference>
<protein>
    <recommendedName>
        <fullName evidence="1">Kelch-like protein diablo</fullName>
    </recommendedName>
</protein>
<dbReference type="Pfam" id="PF07707">
    <property type="entry name" value="BACK"/>
    <property type="match status" value="1"/>
</dbReference>
<dbReference type="InterPro" id="IPR006652">
    <property type="entry name" value="Kelch_1"/>
</dbReference>
<keyword evidence="3" id="KW-0677">Repeat</keyword>
<organism evidence="7 8">
    <name type="scientific">Tetranychus urticae</name>
    <name type="common">Two-spotted spider mite</name>
    <dbReference type="NCBI Taxonomy" id="32264"/>
    <lineage>
        <taxon>Eukaryota</taxon>
        <taxon>Metazoa</taxon>
        <taxon>Ecdysozoa</taxon>
        <taxon>Arthropoda</taxon>
        <taxon>Chelicerata</taxon>
        <taxon>Arachnida</taxon>
        <taxon>Acari</taxon>
        <taxon>Acariformes</taxon>
        <taxon>Trombidiformes</taxon>
        <taxon>Prostigmata</taxon>
        <taxon>Eleutherengona</taxon>
        <taxon>Raphignathae</taxon>
        <taxon>Tetranychoidea</taxon>
        <taxon>Tetranychidae</taxon>
        <taxon>Tetranychus</taxon>
    </lineage>
</organism>
<sequence>MKGNSMKSTPTTRGSSASSSLSRSDRCMRRMFELRPDHCDVTLITEDGYHIEGHKVVLSSALPYFSAMFTPRSGLSYIESEQREILIKNIDGSALEEIIRWCYSLPVEPDETNVQQLLAGAKMLDCPEIVSICSDFIISQLHPENALGIYSFSDLLGCSDLNQCTLNYILHNFTSIIEKSDEFTQLTPERLIEIISSEHIDTGTGGEEVVFSSVMNWVSYDEENRKQFLPQLLEHVRFPKLAQQTLLQIEDQYPIIKSYPTCKDLLIEAMKYHLSKGTIVSSSARFRNRSPVIKPKCLLVIGGQSPKAVKHCEFYDFTTERWYDLPNGLPTRTCRAGLAILNSHIYIVGGFNGTTRLKTVQYFIPSKGQWVACPDMQARRSTLGVGVLDDKIYAVGGFDGTSGLKSAEVYDPYKCTWSYIASMSTKRSSVGVATLNNHIYAVGGYDGASRSCLSSVEYYDMTRDSWHLLPEMSQRRSGACVSVLDGKLYAIGGHDGPAVRKSVEFYDPVANCWMQCADMIVARRNAGVVTKDGLLYVIGGDEGFDNIASVEIYDPRKNQWTMLPQEMSIKRSYSSVGIIDKFKPLDDDVLVSVASGDAVEQGTSHIDRFKVNINIPATLYN</sequence>
<dbReference type="SMART" id="SM00225">
    <property type="entry name" value="BTB"/>
    <property type="match status" value="1"/>
</dbReference>
<dbReference type="AlphaFoldDB" id="T1KTP4"/>
<dbReference type="PANTHER" id="PTHR45632:SF3">
    <property type="entry name" value="KELCH-LIKE PROTEIN 32"/>
    <property type="match status" value="1"/>
</dbReference>
<dbReference type="InterPro" id="IPR011705">
    <property type="entry name" value="BACK"/>
</dbReference>
<accession>T1KTP4</accession>
<evidence type="ECO:0000256" key="5">
    <source>
        <dbReference type="SAM" id="MobiDB-lite"/>
    </source>
</evidence>
<proteinExistence type="predicted"/>
<dbReference type="EnsemblMetazoa" id="tetur21g00490.1">
    <property type="protein sequence ID" value="tetur21g00490.1"/>
    <property type="gene ID" value="tetur21g00490"/>
</dbReference>
<feature type="region of interest" description="Disordered" evidence="5">
    <location>
        <begin position="1"/>
        <end position="24"/>
    </location>
</feature>
<evidence type="ECO:0000256" key="2">
    <source>
        <dbReference type="ARBA" id="ARBA00022441"/>
    </source>
</evidence>
<dbReference type="HOGENOM" id="CLU_004253_14_2_1"/>
<dbReference type="UniPathway" id="UPA00143"/>
<keyword evidence="8" id="KW-1185">Reference proteome</keyword>
<evidence type="ECO:0000313" key="8">
    <source>
        <dbReference type="Proteomes" id="UP000015104"/>
    </source>
</evidence>
<dbReference type="PROSITE" id="PS50097">
    <property type="entry name" value="BTB"/>
    <property type="match status" value="1"/>
</dbReference>
<feature type="domain" description="BTB" evidence="6">
    <location>
        <begin position="39"/>
        <end position="111"/>
    </location>
</feature>
<dbReference type="PIRSF" id="PIRSF037037">
    <property type="entry name" value="Kelch-like_protein_gigaxonin"/>
    <property type="match status" value="1"/>
</dbReference>
<evidence type="ECO:0000256" key="3">
    <source>
        <dbReference type="ARBA" id="ARBA00022737"/>
    </source>
</evidence>
<dbReference type="Gene3D" id="1.25.40.420">
    <property type="match status" value="1"/>
</dbReference>
<dbReference type="PANTHER" id="PTHR45632">
    <property type="entry name" value="LD33804P"/>
    <property type="match status" value="1"/>
</dbReference>
<feature type="compositionally biased region" description="Low complexity" evidence="5">
    <location>
        <begin position="8"/>
        <end position="22"/>
    </location>
</feature>
<evidence type="ECO:0000259" key="6">
    <source>
        <dbReference type="PROSITE" id="PS50097"/>
    </source>
</evidence>
<dbReference type="InterPro" id="IPR015915">
    <property type="entry name" value="Kelch-typ_b-propeller"/>
</dbReference>
<dbReference type="Gene3D" id="2.120.10.80">
    <property type="entry name" value="Kelch-type beta propeller"/>
    <property type="match status" value="1"/>
</dbReference>
<dbReference type="InterPro" id="IPR011333">
    <property type="entry name" value="SKP1/BTB/POZ_sf"/>
</dbReference>
<evidence type="ECO:0000256" key="1">
    <source>
        <dbReference type="ARBA" id="ARBA00013699"/>
    </source>
</evidence>
<dbReference type="InterPro" id="IPR000210">
    <property type="entry name" value="BTB/POZ_dom"/>
</dbReference>
<dbReference type="Gene3D" id="3.30.710.10">
    <property type="entry name" value="Potassium Channel Kv1.1, Chain A"/>
    <property type="match status" value="1"/>
</dbReference>
<dbReference type="SMART" id="SM00875">
    <property type="entry name" value="BACK"/>
    <property type="match status" value="1"/>
</dbReference>
<dbReference type="FunFam" id="1.25.40.420:FF:000001">
    <property type="entry name" value="Kelch-like family member 12"/>
    <property type="match status" value="1"/>
</dbReference>
<evidence type="ECO:0000256" key="4">
    <source>
        <dbReference type="ARBA" id="ARBA00043912"/>
    </source>
</evidence>
<comment type="function">
    <text evidence="4">Probable substrate-specific adapter of an E3 ubiquitin-protein ligase complex which mediates the ubiquitination and subsequent proteasomal degradation of target proteins. May have a role in synapse differentiation and growth.</text>
</comment>
<dbReference type="eggNOG" id="KOG4441">
    <property type="taxonomic scope" value="Eukaryota"/>
</dbReference>
<evidence type="ECO:0000313" key="7">
    <source>
        <dbReference type="EnsemblMetazoa" id="tetur21g00490.1"/>
    </source>
</evidence>
<keyword evidence="2" id="KW-0880">Kelch repeat</keyword>